<feature type="transmembrane region" description="Helical" evidence="2">
    <location>
        <begin position="164"/>
        <end position="183"/>
    </location>
</feature>
<name>A0AB34JBQ8_PRYPA</name>
<reference evidence="3 4" key="1">
    <citation type="journal article" date="2024" name="Science">
        <title>Giant polyketide synthase enzymes in the biosynthesis of giant marine polyether toxins.</title>
        <authorList>
            <person name="Fallon T.R."/>
            <person name="Shende V.V."/>
            <person name="Wierzbicki I.H."/>
            <person name="Pendleton A.L."/>
            <person name="Watervoot N.F."/>
            <person name="Auber R.P."/>
            <person name="Gonzalez D.J."/>
            <person name="Wisecaver J.H."/>
            <person name="Moore B.S."/>
        </authorList>
    </citation>
    <scope>NUCLEOTIDE SEQUENCE [LARGE SCALE GENOMIC DNA]</scope>
    <source>
        <strain evidence="3 4">12B1</strain>
    </source>
</reference>
<feature type="transmembrane region" description="Helical" evidence="2">
    <location>
        <begin position="350"/>
        <end position="373"/>
    </location>
</feature>
<evidence type="ECO:0000313" key="4">
    <source>
        <dbReference type="Proteomes" id="UP001515480"/>
    </source>
</evidence>
<gene>
    <name evidence="3" type="ORF">AB1Y20_002438</name>
</gene>
<feature type="transmembrane region" description="Helical" evidence="2">
    <location>
        <begin position="132"/>
        <end position="152"/>
    </location>
</feature>
<feature type="compositionally biased region" description="Basic and acidic residues" evidence="1">
    <location>
        <begin position="9"/>
        <end position="38"/>
    </location>
</feature>
<accession>A0AB34JBQ8</accession>
<keyword evidence="2" id="KW-0812">Transmembrane</keyword>
<organism evidence="3 4">
    <name type="scientific">Prymnesium parvum</name>
    <name type="common">Toxic golden alga</name>
    <dbReference type="NCBI Taxonomy" id="97485"/>
    <lineage>
        <taxon>Eukaryota</taxon>
        <taxon>Haptista</taxon>
        <taxon>Haptophyta</taxon>
        <taxon>Prymnesiophyceae</taxon>
        <taxon>Prymnesiales</taxon>
        <taxon>Prymnesiaceae</taxon>
        <taxon>Prymnesium</taxon>
    </lineage>
</organism>
<evidence type="ECO:0000313" key="3">
    <source>
        <dbReference type="EMBL" id="KAL1515822.1"/>
    </source>
</evidence>
<evidence type="ECO:0000256" key="2">
    <source>
        <dbReference type="SAM" id="Phobius"/>
    </source>
</evidence>
<keyword evidence="2" id="KW-1133">Transmembrane helix</keyword>
<keyword evidence="4" id="KW-1185">Reference proteome</keyword>
<feature type="compositionally biased region" description="Polar residues" evidence="1">
    <location>
        <begin position="39"/>
        <end position="50"/>
    </location>
</feature>
<feature type="region of interest" description="Disordered" evidence="1">
    <location>
        <begin position="1"/>
        <end position="72"/>
    </location>
</feature>
<dbReference type="Proteomes" id="UP001515480">
    <property type="component" value="Unassembled WGS sequence"/>
</dbReference>
<sequence length="374" mass="40927">MQWRRGCCRRMDKRTEAEKKSLHHSGESRGPEQQRDRVSSTSMIPPNRTASGVALSHLSQGSSPKVDESTREATVSLIVSDNEQAALDAEHELSGVRKPGRALRDDGFRVVRARGDGVVCATLAPYMNKGTLSNCATFSIMLVGMALKAAAGDGQSLAQGAAKWTLAAGLFGFAGGITNWLAIKMLFDRVLGLPGSGVIPRRFKEIREVVKNTIMKTFFDGPYLEHYMNTKMTSLASNLDLGAKIADALELPEVNDMISRGVDELFKKPEGMMLMMIGLSPDQMKPLVKPFLLAMAPEVGPLVGKTFNMRNILPVEKLRSEIDLLMTEKLQELTPEKVKALMEEVIRTHLGWLIVWGNVFGSLIGIVSVALGYP</sequence>
<comment type="caution">
    <text evidence="3">The sequence shown here is derived from an EMBL/GenBank/DDBJ whole genome shotgun (WGS) entry which is preliminary data.</text>
</comment>
<protein>
    <recommendedName>
        <fullName evidence="5">DUF445 domain-containing protein</fullName>
    </recommendedName>
</protein>
<dbReference type="PANTHER" id="PTHR38568">
    <property type="entry name" value="DUF445 DOMAIN-CONTAINING PROTEIN-RELATED"/>
    <property type="match status" value="1"/>
</dbReference>
<dbReference type="EMBL" id="JBGBPQ010000011">
    <property type="protein sequence ID" value="KAL1515822.1"/>
    <property type="molecule type" value="Genomic_DNA"/>
</dbReference>
<keyword evidence="2" id="KW-0472">Membrane</keyword>
<evidence type="ECO:0000256" key="1">
    <source>
        <dbReference type="SAM" id="MobiDB-lite"/>
    </source>
</evidence>
<proteinExistence type="predicted"/>
<dbReference type="PANTHER" id="PTHR38568:SF2">
    <property type="entry name" value="DUF445 DOMAIN-CONTAINING PROTEIN"/>
    <property type="match status" value="1"/>
</dbReference>
<evidence type="ECO:0008006" key="5">
    <source>
        <dbReference type="Google" id="ProtNLM"/>
    </source>
</evidence>
<dbReference type="AlphaFoldDB" id="A0AB34JBQ8"/>